<accession>A0A380TKW2</accession>
<dbReference type="EMBL" id="UIDG01000655">
    <property type="protein sequence ID" value="SUS08966.1"/>
    <property type="molecule type" value="Genomic_DNA"/>
</dbReference>
<evidence type="ECO:0008006" key="2">
    <source>
        <dbReference type="Google" id="ProtNLM"/>
    </source>
</evidence>
<dbReference type="InterPro" id="IPR025455">
    <property type="entry name" value="DUF4276"/>
</dbReference>
<dbReference type="AlphaFoldDB" id="A0A380TKW2"/>
<proteinExistence type="predicted"/>
<protein>
    <recommendedName>
        <fullName evidence="2">DUF4276 family protein</fullName>
    </recommendedName>
</protein>
<evidence type="ECO:0000313" key="1">
    <source>
        <dbReference type="EMBL" id="SUS08966.1"/>
    </source>
</evidence>
<name>A0A380TKW2_9ZZZZ</name>
<dbReference type="Pfam" id="PF14103">
    <property type="entry name" value="DUF4276"/>
    <property type="match status" value="1"/>
</dbReference>
<sequence>MTAEHLEILVEEQSMEAFLRALLPRLLGDAATFNVYPHQGKKDLLHRLPNRLRGYTTWLPPTSRIVVVVDQDDDACQQLKQRLERMAADAGLLTRTAAGSAVWQIVNRIAIEELEAWYFGDWQAVRAVYPRVRAAVPRQARNPDAVVGGTWEAFERFLQKAGYFKSGLRKIEAGRAMGAVIDPARNSSCSFQVFRAAILEAVS</sequence>
<reference evidence="1" key="1">
    <citation type="submission" date="2018-07" db="EMBL/GenBank/DDBJ databases">
        <authorList>
            <person name="Quirk P.G."/>
            <person name="Krulwich T.A."/>
        </authorList>
    </citation>
    <scope>NUCLEOTIDE SEQUENCE</scope>
</reference>
<gene>
    <name evidence="1" type="ORF">DF3PB_990007</name>
</gene>
<organism evidence="1">
    <name type="scientific">metagenome</name>
    <dbReference type="NCBI Taxonomy" id="256318"/>
    <lineage>
        <taxon>unclassified sequences</taxon>
        <taxon>metagenomes</taxon>
    </lineage>
</organism>